<dbReference type="PROSITE" id="PS01036">
    <property type="entry name" value="HSP70_3"/>
    <property type="match status" value="1"/>
</dbReference>
<reference evidence="11" key="1">
    <citation type="journal article" date="2011" name="Genetics">
        <title>Massive changes in genome architecture accompany the transition to self-fertility in the filamentous fungus Neurospora tetrasperma.</title>
        <authorList>
            <person name="Ellison C.E."/>
            <person name="Stajich J.E."/>
            <person name="Jacobson D.J."/>
            <person name="Natvig D.O."/>
            <person name="Lapidus A."/>
            <person name="Foster B."/>
            <person name="Aerts A."/>
            <person name="Riley R."/>
            <person name="Lindquist E.A."/>
            <person name="Grigoriev I.V."/>
            <person name="Taylor J.W."/>
        </authorList>
    </citation>
    <scope>NUCLEOTIDE SEQUENCE [LARGE SCALE GENOMIC DNA]</scope>
    <source>
        <strain evidence="11">FGSC 2508 / P0657</strain>
    </source>
</reference>
<dbReference type="PANTHER" id="PTHR19375">
    <property type="entry name" value="HEAT SHOCK PROTEIN 70KDA"/>
    <property type="match status" value="1"/>
</dbReference>
<dbReference type="FunFam" id="3.30.420.40:FF:000172">
    <property type="entry name" value="Heat shock 70 kDa protein"/>
    <property type="match status" value="2"/>
</dbReference>
<dbReference type="PROSITE" id="PS00297">
    <property type="entry name" value="HSP70_1"/>
    <property type="match status" value="1"/>
</dbReference>
<comment type="catalytic activity">
    <reaction evidence="8">
        <text>ATP + H2O = ADP + phosphate + H(+)</text>
        <dbReference type="Rhea" id="RHEA:13065"/>
        <dbReference type="ChEBI" id="CHEBI:15377"/>
        <dbReference type="ChEBI" id="CHEBI:15378"/>
        <dbReference type="ChEBI" id="CHEBI:30616"/>
        <dbReference type="ChEBI" id="CHEBI:43474"/>
        <dbReference type="ChEBI" id="CHEBI:456216"/>
        <dbReference type="EC" id="3.6.4.10"/>
    </reaction>
</comment>
<dbReference type="FunFam" id="2.60.34.10:FF:000004">
    <property type="entry name" value="Heat shock protein SSB1"/>
    <property type="match status" value="1"/>
</dbReference>
<dbReference type="FunFam" id="3.90.640.10:FF:000002">
    <property type="entry name" value="Heat shock 70 kDa"/>
    <property type="match status" value="1"/>
</dbReference>
<evidence type="ECO:0000256" key="3">
    <source>
        <dbReference type="ARBA" id="ARBA00022490"/>
    </source>
</evidence>
<organism evidence="10 11">
    <name type="scientific">Neurospora tetrasperma (strain FGSC 2508 / ATCC MYA-4615 / P0657)</name>
    <dbReference type="NCBI Taxonomy" id="510951"/>
    <lineage>
        <taxon>Eukaryota</taxon>
        <taxon>Fungi</taxon>
        <taxon>Dikarya</taxon>
        <taxon>Ascomycota</taxon>
        <taxon>Pezizomycotina</taxon>
        <taxon>Sordariomycetes</taxon>
        <taxon>Sordariomycetidae</taxon>
        <taxon>Sordariales</taxon>
        <taxon>Sordariaceae</taxon>
        <taxon>Neurospora</taxon>
    </lineage>
</organism>
<keyword evidence="4 9" id="KW-0547">Nucleotide-binding</keyword>
<keyword evidence="7" id="KW-0143">Chaperone</keyword>
<dbReference type="EC" id="3.6.4.10" evidence="2"/>
<dbReference type="SUPFAM" id="SSF53067">
    <property type="entry name" value="Actin-like ATPase domain"/>
    <property type="match status" value="2"/>
</dbReference>
<dbReference type="Gene3D" id="3.30.420.40">
    <property type="match status" value="2"/>
</dbReference>
<comment type="similarity">
    <text evidence="9">Belongs to the heat shock protein 70 family.</text>
</comment>
<dbReference type="Gene3D" id="1.20.1270.10">
    <property type="match status" value="1"/>
</dbReference>
<dbReference type="AlphaFoldDB" id="F8N2W0"/>
<evidence type="ECO:0000313" key="10">
    <source>
        <dbReference type="EMBL" id="EGO51674.1"/>
    </source>
</evidence>
<dbReference type="SUPFAM" id="SSF100920">
    <property type="entry name" value="Heat shock protein 70kD (HSP70), peptide-binding domain"/>
    <property type="match status" value="1"/>
</dbReference>
<proteinExistence type="inferred from homology"/>
<name>F8N2W0_NEUT8</name>
<dbReference type="InterPro" id="IPR029048">
    <property type="entry name" value="HSP70_C_sf"/>
</dbReference>
<evidence type="ECO:0000256" key="6">
    <source>
        <dbReference type="ARBA" id="ARBA00022840"/>
    </source>
</evidence>
<dbReference type="OrthoDB" id="2401965at2759"/>
<dbReference type="InterPro" id="IPR013126">
    <property type="entry name" value="Hsp_70_fam"/>
</dbReference>
<evidence type="ECO:0000256" key="4">
    <source>
        <dbReference type="ARBA" id="ARBA00022741"/>
    </source>
</evidence>
<dbReference type="GO" id="GO:0005737">
    <property type="term" value="C:cytoplasm"/>
    <property type="evidence" value="ECO:0007669"/>
    <property type="project" value="UniProtKB-SubCell"/>
</dbReference>
<dbReference type="NCBIfam" id="NF001413">
    <property type="entry name" value="PRK00290.1"/>
    <property type="match status" value="1"/>
</dbReference>
<dbReference type="Pfam" id="PF00012">
    <property type="entry name" value="HSP70"/>
    <property type="match status" value="1"/>
</dbReference>
<dbReference type="InterPro" id="IPR043129">
    <property type="entry name" value="ATPase_NBD"/>
</dbReference>
<dbReference type="VEuPathDB" id="FungiDB:NEUTE1DRAFT_132552"/>
<gene>
    <name evidence="10" type="ORF">NEUTE1DRAFT_132552</name>
</gene>
<evidence type="ECO:0000256" key="7">
    <source>
        <dbReference type="ARBA" id="ARBA00023186"/>
    </source>
</evidence>
<dbReference type="GO" id="GO:0005524">
    <property type="term" value="F:ATP binding"/>
    <property type="evidence" value="ECO:0007669"/>
    <property type="project" value="UniProtKB-KW"/>
</dbReference>
<accession>F8N2W0</accession>
<dbReference type="Gene3D" id="2.60.34.10">
    <property type="entry name" value="Substrate Binding Domain Of DNAk, Chain A, domain 1"/>
    <property type="match status" value="1"/>
</dbReference>
<dbReference type="FunFam" id="3.30.420.40:FF:000026">
    <property type="entry name" value="Heat shock protein 70"/>
    <property type="match status" value="1"/>
</dbReference>
<evidence type="ECO:0000256" key="8">
    <source>
        <dbReference type="ARBA" id="ARBA00048056"/>
    </source>
</evidence>
<dbReference type="Proteomes" id="UP000008065">
    <property type="component" value="Unassembled WGS sequence"/>
</dbReference>
<keyword evidence="6 9" id="KW-0067">ATP-binding</keyword>
<dbReference type="InterPro" id="IPR018181">
    <property type="entry name" value="Heat_shock_70_CS"/>
</dbReference>
<dbReference type="RefSeq" id="XP_009855317.1">
    <property type="nucleotide sequence ID" value="XM_009857015.1"/>
</dbReference>
<dbReference type="EMBL" id="GL891382">
    <property type="protein sequence ID" value="EGO51674.1"/>
    <property type="molecule type" value="Genomic_DNA"/>
</dbReference>
<dbReference type="PROSITE" id="PS00329">
    <property type="entry name" value="HSP70_2"/>
    <property type="match status" value="1"/>
</dbReference>
<keyword evidence="5" id="KW-0378">Hydrolase</keyword>
<dbReference type="KEGG" id="nte:NEUTE1DRAFT132552"/>
<comment type="subcellular location">
    <subcellularLocation>
        <location evidence="1">Cytoplasm</location>
    </subcellularLocation>
</comment>
<keyword evidence="11" id="KW-1185">Reference proteome</keyword>
<dbReference type="GeneID" id="20825659"/>
<evidence type="ECO:0000256" key="2">
    <source>
        <dbReference type="ARBA" id="ARBA00012554"/>
    </source>
</evidence>
<evidence type="ECO:0000256" key="9">
    <source>
        <dbReference type="RuleBase" id="RU003322"/>
    </source>
</evidence>
<dbReference type="GO" id="GO:0016787">
    <property type="term" value="F:hydrolase activity"/>
    <property type="evidence" value="ECO:0007669"/>
    <property type="project" value="UniProtKB-KW"/>
</dbReference>
<dbReference type="Gene3D" id="3.30.30.30">
    <property type="match status" value="1"/>
</dbReference>
<dbReference type="FunFam" id="1.20.1270.10:FF:000014">
    <property type="entry name" value="Heat shock protein 70"/>
    <property type="match status" value="1"/>
</dbReference>
<evidence type="ECO:0000256" key="5">
    <source>
        <dbReference type="ARBA" id="ARBA00022801"/>
    </source>
</evidence>
<dbReference type="InterPro" id="IPR029047">
    <property type="entry name" value="HSP70_peptide-bd_sf"/>
</dbReference>
<dbReference type="HOGENOM" id="CLU_005965_0_1_1"/>
<evidence type="ECO:0000313" key="11">
    <source>
        <dbReference type="Proteomes" id="UP000008065"/>
    </source>
</evidence>
<protein>
    <recommendedName>
        <fullName evidence="2">non-chaperonin molecular chaperone ATPase</fullName>
        <ecNumber evidence="2">3.6.4.10</ecNumber>
    </recommendedName>
</protein>
<dbReference type="SUPFAM" id="SSF100934">
    <property type="entry name" value="Heat shock protein 70kD (HSP70), C-terminal subdomain"/>
    <property type="match status" value="1"/>
</dbReference>
<keyword evidence="3" id="KW-0963">Cytoplasm</keyword>
<dbReference type="PRINTS" id="PR00301">
    <property type="entry name" value="HEATSHOCK70"/>
</dbReference>
<dbReference type="GO" id="GO:0140662">
    <property type="term" value="F:ATP-dependent protein folding chaperone"/>
    <property type="evidence" value="ECO:0007669"/>
    <property type="project" value="InterPro"/>
</dbReference>
<evidence type="ECO:0000256" key="1">
    <source>
        <dbReference type="ARBA" id="ARBA00004496"/>
    </source>
</evidence>
<dbReference type="FunFam" id="3.30.30.30:FF:000005">
    <property type="entry name" value="Heat shock protein ssb1"/>
    <property type="match status" value="1"/>
</dbReference>
<sequence>MADEVYDGAIGIDLGTTYSCVAIYEGTNVEIIANEQGSFTTPSFVSFTPEERLIGEAAKNQAAMNPKNTVFDVKRLIGRRIDDPTVKKDQESWPFKVVDDGAGNPKVEVDYLNGVHTFSPQEISAMVLTKMKEIAEVKLGKKVEKAVITVPAYFNDNQRQATKDAGAIAGLNVLRIINEPTAAAIAYGLGANKSNKERNVLIYDLGGGTFDVSLLNIQGGVFTVKATAGDTHLGGQDFDTNLLDYCKKEFTRKTKKDLSGDARALRRLRTACERAKRTLSSGAQTTIEIDSLFDGEDFNINVTRARFEDLNAKAFSGTLEPVAQVLKDASIEKSAVDEIVLVGGSTRIPKVQKLLSEFFDGKKLEKSINPDEAVAYGAAVQAGILSGKATSAETSDLLLLDVVPLSLGVAMEGNIFAPVVPRGQTVPTIKKRTFTTVADNQQTVQFPVYQGERVNCEDNTSLGEFTLAPIPPMKAGEPVLEVVFEVDVNGILKVTATEKTSGRSANITISNSVGKLSSSEIEKMVEEAEKFKSNDEAFSKRFEAKQQLESYISRVEEIVSDPTLSLKLKRGQKEKIEQSLSEAMSQLEIEDSSAEDLKKKELALKRLVTKAMSSR</sequence>
<dbReference type="Gene3D" id="3.90.640.10">
    <property type="entry name" value="Actin, Chain A, domain 4"/>
    <property type="match status" value="1"/>
</dbReference>